<evidence type="ECO:0000256" key="1">
    <source>
        <dbReference type="SAM" id="Coils"/>
    </source>
</evidence>
<protein>
    <submittedName>
        <fullName evidence="3">Uncharacterized protein</fullName>
    </submittedName>
</protein>
<feature type="compositionally biased region" description="Low complexity" evidence="2">
    <location>
        <begin position="20"/>
        <end position="35"/>
    </location>
</feature>
<evidence type="ECO:0000256" key="2">
    <source>
        <dbReference type="SAM" id="MobiDB-lite"/>
    </source>
</evidence>
<sequence>MSLRYGGADTGSETRDTSVSGERSSGASLAAGSAEGSDRVRNLISESQALQAEINNLFNELSAVNREIRIDVDDFCDMCDSSLANISATPNN</sequence>
<feature type="coiled-coil region" evidence="1">
    <location>
        <begin position="40"/>
        <end position="67"/>
    </location>
</feature>
<keyword evidence="1" id="KW-0175">Coiled coil</keyword>
<accession>A0AAV5S629</accession>
<dbReference type="Pfam" id="PF23482">
    <property type="entry name" value="YLR146W-A"/>
    <property type="match status" value="1"/>
</dbReference>
<dbReference type="Proteomes" id="UP001377567">
    <property type="component" value="Unassembled WGS sequence"/>
</dbReference>
<organism evidence="3 4">
    <name type="scientific">Maudiozyma humilis</name>
    <name type="common">Sour dough yeast</name>
    <name type="synonym">Kazachstania humilis</name>
    <dbReference type="NCBI Taxonomy" id="51915"/>
    <lineage>
        <taxon>Eukaryota</taxon>
        <taxon>Fungi</taxon>
        <taxon>Dikarya</taxon>
        <taxon>Ascomycota</taxon>
        <taxon>Saccharomycotina</taxon>
        <taxon>Saccharomycetes</taxon>
        <taxon>Saccharomycetales</taxon>
        <taxon>Saccharomycetaceae</taxon>
        <taxon>Maudiozyma</taxon>
    </lineage>
</organism>
<evidence type="ECO:0000313" key="4">
    <source>
        <dbReference type="Proteomes" id="UP001377567"/>
    </source>
</evidence>
<feature type="region of interest" description="Disordered" evidence="2">
    <location>
        <begin position="1"/>
        <end position="38"/>
    </location>
</feature>
<comment type="caution">
    <text evidence="3">The sequence shown here is derived from an EMBL/GenBank/DDBJ whole genome shotgun (WGS) entry which is preliminary data.</text>
</comment>
<dbReference type="EMBL" id="BTGD01000025">
    <property type="protein sequence ID" value="GMM59148.1"/>
    <property type="molecule type" value="Genomic_DNA"/>
</dbReference>
<proteinExistence type="predicted"/>
<dbReference type="AlphaFoldDB" id="A0AAV5S629"/>
<name>A0AAV5S629_MAUHU</name>
<keyword evidence="4" id="KW-1185">Reference proteome</keyword>
<evidence type="ECO:0000313" key="3">
    <source>
        <dbReference type="EMBL" id="GMM59148.1"/>
    </source>
</evidence>
<reference evidence="3 4" key="1">
    <citation type="journal article" date="2023" name="Elife">
        <title>Identification of key yeast species and microbe-microbe interactions impacting larval growth of Drosophila in the wild.</title>
        <authorList>
            <person name="Mure A."/>
            <person name="Sugiura Y."/>
            <person name="Maeda R."/>
            <person name="Honda K."/>
            <person name="Sakurai N."/>
            <person name="Takahashi Y."/>
            <person name="Watada M."/>
            <person name="Katoh T."/>
            <person name="Gotoh A."/>
            <person name="Gotoh Y."/>
            <person name="Taniguchi I."/>
            <person name="Nakamura K."/>
            <person name="Hayashi T."/>
            <person name="Katayama T."/>
            <person name="Uemura T."/>
            <person name="Hattori Y."/>
        </authorList>
    </citation>
    <scope>NUCLEOTIDE SEQUENCE [LARGE SCALE GENOMIC DNA]</scope>
    <source>
        <strain evidence="3 4">KH-74</strain>
    </source>
</reference>
<gene>
    <name evidence="3" type="ORF">DAKH74_057650</name>
</gene>
<dbReference type="InterPro" id="IPR057785">
    <property type="entry name" value="YLR146W-A-like"/>
</dbReference>